<sequence>RPHLGAGGLRGDAGAVRGRPLTTRGCDADQPLCRGGAALPAEFAARGRFVRELRPALGAGARTPARPGFLSRDGRALPILGPEDARAHRRSGRGRRRPARPRLPSRHRHERCGRVGACAGRSARADSAGRLHRRLRLGVRQQARSRHGAGLCGAWRRRAGRGRDDRGHAARHARGPPRRRDRHRGADQPDAGGRTPRDRAARRPRHRLDRRPAGASRRGCGGRAL</sequence>
<dbReference type="EMBL" id="CADCUC010000444">
    <property type="protein sequence ID" value="CAA9347026.1"/>
    <property type="molecule type" value="Genomic_DNA"/>
</dbReference>
<protein>
    <submittedName>
        <fullName evidence="2">HAD-superfamily hydrolase, subfamily IA, variant 1 family protein</fullName>
    </submittedName>
</protein>
<name>A0A6J4M0T0_9HYPH</name>
<dbReference type="AlphaFoldDB" id="A0A6J4M0T0"/>
<reference evidence="2" key="1">
    <citation type="submission" date="2020-02" db="EMBL/GenBank/DDBJ databases">
        <authorList>
            <person name="Meier V. D."/>
        </authorList>
    </citation>
    <scope>NUCLEOTIDE SEQUENCE</scope>
    <source>
        <strain evidence="2">AVDCRST_MAG90</strain>
    </source>
</reference>
<feature type="compositionally biased region" description="Basic residues" evidence="1">
    <location>
        <begin position="87"/>
        <end position="111"/>
    </location>
</feature>
<keyword evidence="2" id="KW-0378">Hydrolase</keyword>
<organism evidence="2">
    <name type="scientific">uncultured Microvirga sp</name>
    <dbReference type="NCBI Taxonomy" id="412392"/>
    <lineage>
        <taxon>Bacteria</taxon>
        <taxon>Pseudomonadati</taxon>
        <taxon>Pseudomonadota</taxon>
        <taxon>Alphaproteobacteria</taxon>
        <taxon>Hyphomicrobiales</taxon>
        <taxon>Methylobacteriaceae</taxon>
        <taxon>Microvirga</taxon>
        <taxon>environmental samples</taxon>
    </lineage>
</organism>
<feature type="non-terminal residue" evidence="2">
    <location>
        <position position="225"/>
    </location>
</feature>
<gene>
    <name evidence="2" type="ORF">AVDCRST_MAG90-2227</name>
</gene>
<accession>A0A6J4M0T0</accession>
<evidence type="ECO:0000313" key="2">
    <source>
        <dbReference type="EMBL" id="CAA9347026.1"/>
    </source>
</evidence>
<feature type="region of interest" description="Disordered" evidence="1">
    <location>
        <begin position="59"/>
        <end position="115"/>
    </location>
</feature>
<dbReference type="GO" id="GO:0016787">
    <property type="term" value="F:hydrolase activity"/>
    <property type="evidence" value="ECO:0007669"/>
    <property type="project" value="UniProtKB-KW"/>
</dbReference>
<feature type="region of interest" description="Disordered" evidence="1">
    <location>
        <begin position="160"/>
        <end position="225"/>
    </location>
</feature>
<feature type="compositionally biased region" description="Basic residues" evidence="1">
    <location>
        <begin position="169"/>
        <end position="183"/>
    </location>
</feature>
<feature type="non-terminal residue" evidence="2">
    <location>
        <position position="1"/>
    </location>
</feature>
<proteinExistence type="predicted"/>
<evidence type="ECO:0000256" key="1">
    <source>
        <dbReference type="SAM" id="MobiDB-lite"/>
    </source>
</evidence>